<dbReference type="RefSeq" id="WP_164478256.1">
    <property type="nucleotide sequence ID" value="NZ_AYYY01000063.1"/>
</dbReference>
<dbReference type="InterPro" id="IPR013321">
    <property type="entry name" value="Arc_rbn_hlx_hlx"/>
</dbReference>
<dbReference type="AlphaFoldDB" id="A0A0R2ABJ4"/>
<evidence type="ECO:0000313" key="1">
    <source>
        <dbReference type="EMBL" id="KRM60387.1"/>
    </source>
</evidence>
<accession>A0A0R2ABJ4</accession>
<dbReference type="EMBL" id="AYYY01000063">
    <property type="protein sequence ID" value="KRM60387.1"/>
    <property type="molecule type" value="Genomic_DNA"/>
</dbReference>
<reference evidence="1 2" key="1">
    <citation type="journal article" date="2015" name="Genome Announc.">
        <title>Expanding the biotechnology potential of lactobacilli through comparative genomics of 213 strains and associated genera.</title>
        <authorList>
            <person name="Sun Z."/>
            <person name="Harris H.M."/>
            <person name="McCann A."/>
            <person name="Guo C."/>
            <person name="Argimon S."/>
            <person name="Zhang W."/>
            <person name="Yang X."/>
            <person name="Jeffery I.B."/>
            <person name="Cooney J.C."/>
            <person name="Kagawa T.F."/>
            <person name="Liu W."/>
            <person name="Song Y."/>
            <person name="Salvetti E."/>
            <person name="Wrobel A."/>
            <person name="Rasinkangas P."/>
            <person name="Parkhill J."/>
            <person name="Rea M.C."/>
            <person name="O'Sullivan O."/>
            <person name="Ritari J."/>
            <person name="Douillard F.P."/>
            <person name="Paul Ross R."/>
            <person name="Yang R."/>
            <person name="Briner A.E."/>
            <person name="Felis G.E."/>
            <person name="de Vos W.M."/>
            <person name="Barrangou R."/>
            <person name="Klaenhammer T.R."/>
            <person name="Caufield P.W."/>
            <person name="Cui Y."/>
            <person name="Zhang H."/>
            <person name="O'Toole P.W."/>
        </authorList>
    </citation>
    <scope>NUCLEOTIDE SEQUENCE [LARGE SCALE GENOMIC DNA]</scope>
    <source>
        <strain evidence="1 2">DSM 20634</strain>
    </source>
</reference>
<organism evidence="1 2">
    <name type="scientific">Paucilactobacillus vaccinostercus DSM 20634</name>
    <dbReference type="NCBI Taxonomy" id="1423813"/>
    <lineage>
        <taxon>Bacteria</taxon>
        <taxon>Bacillati</taxon>
        <taxon>Bacillota</taxon>
        <taxon>Bacilli</taxon>
        <taxon>Lactobacillales</taxon>
        <taxon>Lactobacillaceae</taxon>
        <taxon>Paucilactobacillus</taxon>
    </lineage>
</organism>
<dbReference type="PATRIC" id="fig|1423813.3.peg.482"/>
<dbReference type="Gene3D" id="1.10.1220.10">
    <property type="entry name" value="Met repressor-like"/>
    <property type="match status" value="1"/>
</dbReference>
<dbReference type="STRING" id="1423813.FC26_GL000473"/>
<name>A0A0R2ABJ4_9LACO</name>
<dbReference type="GO" id="GO:0006355">
    <property type="term" value="P:regulation of DNA-templated transcription"/>
    <property type="evidence" value="ECO:0007669"/>
    <property type="project" value="InterPro"/>
</dbReference>
<sequence length="55" mass="6334">MKKKFTTTLDADLVKELKIKAAQKDTTGAAIIAHLLDLYFNDEFEEFNEKIECKI</sequence>
<evidence type="ECO:0000313" key="2">
    <source>
        <dbReference type="Proteomes" id="UP000051733"/>
    </source>
</evidence>
<dbReference type="Proteomes" id="UP000051733">
    <property type="component" value="Unassembled WGS sequence"/>
</dbReference>
<proteinExistence type="predicted"/>
<gene>
    <name evidence="1" type="ORF">FC26_GL000473</name>
</gene>
<protein>
    <submittedName>
        <fullName evidence="1">Uncharacterized protein</fullName>
    </submittedName>
</protein>
<keyword evidence="2" id="KW-1185">Reference proteome</keyword>
<comment type="caution">
    <text evidence="1">The sequence shown here is derived from an EMBL/GenBank/DDBJ whole genome shotgun (WGS) entry which is preliminary data.</text>
</comment>